<gene>
    <name evidence="6" type="ORF">AKO1_002990</name>
</gene>
<evidence type="ECO:0000313" key="7">
    <source>
        <dbReference type="Proteomes" id="UP001431209"/>
    </source>
</evidence>
<evidence type="ECO:0000259" key="5">
    <source>
        <dbReference type="PROSITE" id="PS50865"/>
    </source>
</evidence>
<evidence type="ECO:0000313" key="6">
    <source>
        <dbReference type="EMBL" id="KAL0485359.1"/>
    </source>
</evidence>
<proteinExistence type="predicted"/>
<organism evidence="6 7">
    <name type="scientific">Acrasis kona</name>
    <dbReference type="NCBI Taxonomy" id="1008807"/>
    <lineage>
        <taxon>Eukaryota</taxon>
        <taxon>Discoba</taxon>
        <taxon>Heterolobosea</taxon>
        <taxon>Tetramitia</taxon>
        <taxon>Eutetramitia</taxon>
        <taxon>Acrasidae</taxon>
        <taxon>Acrasis</taxon>
    </lineage>
</organism>
<dbReference type="PROSITE" id="PS01360">
    <property type="entry name" value="ZF_MYND_1"/>
    <property type="match status" value="1"/>
</dbReference>
<accession>A0AAW2Z7Q7</accession>
<dbReference type="EMBL" id="JAOPGA020001130">
    <property type="protein sequence ID" value="KAL0485359.1"/>
    <property type="molecule type" value="Genomic_DNA"/>
</dbReference>
<dbReference type="AlphaFoldDB" id="A0AAW2Z7Q7"/>
<sequence>MTRCDNCGRCDVDCQRCAQCLSRNYCGSECSLKDWNNSHKEECKLLGLKNPEAASRIKKNKIPVYNYMKKVGRVPNTSFLKEPLALYDDTTLEMLKGWDVEFEDYFDYSSITQNQVQQIESLLFDRKYYNQPEQIGAIFLLAHHKKFTFKVRFGAVQVIQILQMYMHPNTEAELCAALDELIRSELFDRGSIYTVCSKLIEEKSDFHTKKSIAGVLSRMCRVFPEDFKQIESILQTIFSTENVLMETPDTLGFFVCKLIEIKSKDSQELVRRAFSVNNVDVIYCGGYGSFCKKLNIPFDSSDELVVRYSKYDE</sequence>
<keyword evidence="1" id="KW-0479">Metal-binding</keyword>
<dbReference type="Gene3D" id="6.10.140.2220">
    <property type="match status" value="1"/>
</dbReference>
<evidence type="ECO:0000256" key="1">
    <source>
        <dbReference type="ARBA" id="ARBA00022723"/>
    </source>
</evidence>
<dbReference type="Pfam" id="PF01753">
    <property type="entry name" value="zf-MYND"/>
    <property type="match status" value="1"/>
</dbReference>
<dbReference type="GO" id="GO:0008270">
    <property type="term" value="F:zinc ion binding"/>
    <property type="evidence" value="ECO:0007669"/>
    <property type="project" value="UniProtKB-KW"/>
</dbReference>
<keyword evidence="7" id="KW-1185">Reference proteome</keyword>
<dbReference type="Proteomes" id="UP001431209">
    <property type="component" value="Unassembled WGS sequence"/>
</dbReference>
<evidence type="ECO:0000256" key="3">
    <source>
        <dbReference type="ARBA" id="ARBA00022833"/>
    </source>
</evidence>
<comment type="caution">
    <text evidence="6">The sequence shown here is derived from an EMBL/GenBank/DDBJ whole genome shotgun (WGS) entry which is preliminary data.</text>
</comment>
<keyword evidence="2 4" id="KW-0863">Zinc-finger</keyword>
<evidence type="ECO:0000256" key="4">
    <source>
        <dbReference type="PROSITE-ProRule" id="PRU00134"/>
    </source>
</evidence>
<name>A0AAW2Z7Q7_9EUKA</name>
<dbReference type="PROSITE" id="PS50865">
    <property type="entry name" value="ZF_MYND_2"/>
    <property type="match status" value="1"/>
</dbReference>
<reference evidence="6 7" key="1">
    <citation type="submission" date="2024-03" db="EMBL/GenBank/DDBJ databases">
        <title>The Acrasis kona genome and developmental transcriptomes reveal deep origins of eukaryotic multicellular pathways.</title>
        <authorList>
            <person name="Sheikh S."/>
            <person name="Fu C.-J."/>
            <person name="Brown M.W."/>
            <person name="Baldauf S.L."/>
        </authorList>
    </citation>
    <scope>NUCLEOTIDE SEQUENCE [LARGE SCALE GENOMIC DNA]</scope>
    <source>
        <strain evidence="6 7">ATCC MYA-3509</strain>
    </source>
</reference>
<keyword evidence="3" id="KW-0862">Zinc</keyword>
<dbReference type="SUPFAM" id="SSF144232">
    <property type="entry name" value="HIT/MYND zinc finger-like"/>
    <property type="match status" value="1"/>
</dbReference>
<dbReference type="InterPro" id="IPR002893">
    <property type="entry name" value="Znf_MYND"/>
</dbReference>
<protein>
    <recommendedName>
        <fullName evidence="5">MYND-type domain-containing protein</fullName>
    </recommendedName>
</protein>
<feature type="domain" description="MYND-type" evidence="5">
    <location>
        <begin position="4"/>
        <end position="43"/>
    </location>
</feature>
<evidence type="ECO:0000256" key="2">
    <source>
        <dbReference type="ARBA" id="ARBA00022771"/>
    </source>
</evidence>